<protein>
    <submittedName>
        <fullName evidence="2">NIL domain-containing protein</fullName>
    </submittedName>
</protein>
<organism evidence="2 3">
    <name type="scientific">Cyanobacterium aponinum 0216</name>
    <dbReference type="NCBI Taxonomy" id="2676140"/>
    <lineage>
        <taxon>Bacteria</taxon>
        <taxon>Bacillati</taxon>
        <taxon>Cyanobacteriota</taxon>
        <taxon>Cyanophyceae</taxon>
        <taxon>Oscillatoriophycideae</taxon>
        <taxon>Chroococcales</taxon>
        <taxon>Geminocystaceae</taxon>
        <taxon>Cyanobacterium</taxon>
    </lineage>
</organism>
<dbReference type="InterPro" id="IPR045865">
    <property type="entry name" value="ACT-like_dom_sf"/>
</dbReference>
<dbReference type="EMBL" id="WMIA01000004">
    <property type="protein sequence ID" value="MTF38257.1"/>
    <property type="molecule type" value="Genomic_DNA"/>
</dbReference>
<feature type="domain" description="NIL" evidence="1">
    <location>
        <begin position="11"/>
        <end position="78"/>
    </location>
</feature>
<gene>
    <name evidence="2" type="ORF">GGC33_04895</name>
</gene>
<sequence length="101" mass="11502">MTIAQLQSLKISLHIPPKYLQQPIIFDLASTCNLKINIASALLGEEADGDGWFNLILTGTKNSLRLALEYLSTLEIEVWTNQDNKQILLQDWDFEGWLLQD</sequence>
<dbReference type="SUPFAM" id="SSF55021">
    <property type="entry name" value="ACT-like"/>
    <property type="match status" value="1"/>
</dbReference>
<accession>A0A844GP57</accession>
<dbReference type="AlphaFoldDB" id="A0A844GP57"/>
<dbReference type="InterPro" id="IPR018449">
    <property type="entry name" value="NIL_domain"/>
</dbReference>
<comment type="caution">
    <text evidence="2">The sequence shown here is derived from an EMBL/GenBank/DDBJ whole genome shotgun (WGS) entry which is preliminary data.</text>
</comment>
<reference evidence="2 3" key="1">
    <citation type="submission" date="2019-11" db="EMBL/GenBank/DDBJ databases">
        <title>Isolation of a new High Light Tolerant Cyanobacteria.</title>
        <authorList>
            <person name="Dobson Z."/>
            <person name="Vaughn N."/>
            <person name="Vaughn M."/>
            <person name="Fromme P."/>
            <person name="Mazor Y."/>
        </authorList>
    </citation>
    <scope>NUCLEOTIDE SEQUENCE [LARGE SCALE GENOMIC DNA]</scope>
    <source>
        <strain evidence="2 3">0216</strain>
    </source>
</reference>
<evidence type="ECO:0000259" key="1">
    <source>
        <dbReference type="Pfam" id="PF09383"/>
    </source>
</evidence>
<dbReference type="Proteomes" id="UP000437131">
    <property type="component" value="Unassembled WGS sequence"/>
</dbReference>
<evidence type="ECO:0000313" key="3">
    <source>
        <dbReference type="Proteomes" id="UP000437131"/>
    </source>
</evidence>
<proteinExistence type="predicted"/>
<evidence type="ECO:0000313" key="2">
    <source>
        <dbReference type="EMBL" id="MTF38257.1"/>
    </source>
</evidence>
<dbReference type="Pfam" id="PF09383">
    <property type="entry name" value="NIL"/>
    <property type="match status" value="1"/>
</dbReference>
<dbReference type="RefSeq" id="WP_155083165.1">
    <property type="nucleotide sequence ID" value="NZ_WMIA01000004.1"/>
</dbReference>
<name>A0A844GP57_9CHRO</name>
<dbReference type="Gene3D" id="3.30.70.260">
    <property type="match status" value="1"/>
</dbReference>